<dbReference type="InterPro" id="IPR011006">
    <property type="entry name" value="CheY-like_superfamily"/>
</dbReference>
<dbReference type="SMART" id="SM01012">
    <property type="entry name" value="ANTAR"/>
    <property type="match status" value="1"/>
</dbReference>
<organism evidence="3 4">
    <name type="scientific">Streptomyces gilvifuscus</name>
    <dbReference type="NCBI Taxonomy" id="1550617"/>
    <lineage>
        <taxon>Bacteria</taxon>
        <taxon>Bacillati</taxon>
        <taxon>Actinomycetota</taxon>
        <taxon>Actinomycetes</taxon>
        <taxon>Kitasatosporales</taxon>
        <taxon>Streptomycetaceae</taxon>
        <taxon>Streptomyces</taxon>
    </lineage>
</organism>
<proteinExistence type="predicted"/>
<dbReference type="PROSITE" id="PS50921">
    <property type="entry name" value="ANTAR"/>
    <property type="match status" value="1"/>
</dbReference>
<gene>
    <name evidence="3" type="ORF">PO587_01965</name>
</gene>
<dbReference type="Proteomes" id="UP001221328">
    <property type="component" value="Unassembled WGS sequence"/>
</dbReference>
<dbReference type="Pfam" id="PF13466">
    <property type="entry name" value="STAS_2"/>
    <property type="match status" value="1"/>
</dbReference>
<reference evidence="3 4" key="1">
    <citation type="journal article" date="2015" name="Int. J. Syst. Evol. Microbiol.">
        <title>Streptomyces gilvifuscus sp. nov., an actinomycete that produces antibacterial compounds isolated from soil.</title>
        <authorList>
            <person name="Nguyen T.M."/>
            <person name="Kim J."/>
        </authorList>
    </citation>
    <scope>NUCLEOTIDE SEQUENCE [LARGE SCALE GENOMIC DNA]</scope>
    <source>
        <strain evidence="3 4">T113</strain>
    </source>
</reference>
<dbReference type="PROSITE" id="PS50801">
    <property type="entry name" value="STAS"/>
    <property type="match status" value="1"/>
</dbReference>
<comment type="caution">
    <text evidence="3">The sequence shown here is derived from an EMBL/GenBank/DDBJ whole genome shotgun (WGS) entry which is preliminary data.</text>
</comment>
<dbReference type="Gene3D" id="3.30.750.24">
    <property type="entry name" value="STAS domain"/>
    <property type="match status" value="1"/>
</dbReference>
<dbReference type="CDD" id="cd07043">
    <property type="entry name" value="STAS_anti-anti-sigma_factors"/>
    <property type="match status" value="1"/>
</dbReference>
<sequence>MTSAAHTPLGGKLNTLVIDARMEEDRAVLTPRGELVHGCTDVLSEALEGLPAHVGRVDLDMTDVVFMDTAGLQFLERLGAFGRRRAVPVRSRHWNGQPRRILELAGLNPDAPLRYAAHPVDGEPESPVASAVARERAEQLRELRTEVEQLKQAIASRPVIDQARGVLMAMHACTSEQAWEILRETSQRSNIKLRAVAAAVTAGAEPDGPAPSEELRRALRTAIAHHLP</sequence>
<evidence type="ECO:0000313" key="4">
    <source>
        <dbReference type="Proteomes" id="UP001221328"/>
    </source>
</evidence>
<evidence type="ECO:0000259" key="1">
    <source>
        <dbReference type="PROSITE" id="PS50801"/>
    </source>
</evidence>
<dbReference type="RefSeq" id="WP_272173853.1">
    <property type="nucleotide sequence ID" value="NZ_JAQOSK010000001.1"/>
</dbReference>
<dbReference type="SUPFAM" id="SSF52172">
    <property type="entry name" value="CheY-like"/>
    <property type="match status" value="1"/>
</dbReference>
<feature type="domain" description="STAS" evidence="1">
    <location>
        <begin position="16"/>
        <end position="131"/>
    </location>
</feature>
<evidence type="ECO:0000259" key="2">
    <source>
        <dbReference type="PROSITE" id="PS50921"/>
    </source>
</evidence>
<keyword evidence="4" id="KW-1185">Reference proteome</keyword>
<dbReference type="InterPro" id="IPR036388">
    <property type="entry name" value="WH-like_DNA-bd_sf"/>
</dbReference>
<dbReference type="InterPro" id="IPR005561">
    <property type="entry name" value="ANTAR"/>
</dbReference>
<feature type="domain" description="ANTAR" evidence="2">
    <location>
        <begin position="140"/>
        <end position="201"/>
    </location>
</feature>
<name>A0ABT5FL19_9ACTN</name>
<accession>A0ABT5FL19</accession>
<dbReference type="Gene3D" id="1.10.10.10">
    <property type="entry name" value="Winged helix-like DNA-binding domain superfamily/Winged helix DNA-binding domain"/>
    <property type="match status" value="1"/>
</dbReference>
<dbReference type="InterPro" id="IPR002645">
    <property type="entry name" value="STAS_dom"/>
</dbReference>
<protein>
    <submittedName>
        <fullName evidence="3">ANTAR domain-containing protein</fullName>
    </submittedName>
</protein>
<dbReference type="InterPro" id="IPR058548">
    <property type="entry name" value="MlaB-like_STAS"/>
</dbReference>
<dbReference type="Pfam" id="PF03861">
    <property type="entry name" value="ANTAR"/>
    <property type="match status" value="1"/>
</dbReference>
<evidence type="ECO:0000313" key="3">
    <source>
        <dbReference type="EMBL" id="MDC2953216.1"/>
    </source>
</evidence>
<dbReference type="InterPro" id="IPR036513">
    <property type="entry name" value="STAS_dom_sf"/>
</dbReference>
<dbReference type="EMBL" id="JAQOSK010000001">
    <property type="protein sequence ID" value="MDC2953216.1"/>
    <property type="molecule type" value="Genomic_DNA"/>
</dbReference>